<keyword evidence="2" id="KW-1185">Reference proteome</keyword>
<name>A0AA38FMN1_TAXCH</name>
<proteinExistence type="predicted"/>
<feature type="non-terminal residue" evidence="1">
    <location>
        <position position="125"/>
    </location>
</feature>
<dbReference type="AlphaFoldDB" id="A0AA38FMN1"/>
<protein>
    <submittedName>
        <fullName evidence="1">Uncharacterized protein</fullName>
    </submittedName>
</protein>
<comment type="caution">
    <text evidence="1">The sequence shown here is derived from an EMBL/GenBank/DDBJ whole genome shotgun (WGS) entry which is preliminary data.</text>
</comment>
<accession>A0AA38FMN1</accession>
<evidence type="ECO:0000313" key="2">
    <source>
        <dbReference type="Proteomes" id="UP000824469"/>
    </source>
</evidence>
<evidence type="ECO:0000313" key="1">
    <source>
        <dbReference type="EMBL" id="KAH9306746.1"/>
    </source>
</evidence>
<dbReference type="Proteomes" id="UP000824469">
    <property type="component" value="Unassembled WGS sequence"/>
</dbReference>
<feature type="non-terminal residue" evidence="1">
    <location>
        <position position="1"/>
    </location>
</feature>
<gene>
    <name evidence="1" type="ORF">KI387_011150</name>
</gene>
<dbReference type="EMBL" id="JAHRHJ020000008">
    <property type="protein sequence ID" value="KAH9306746.1"/>
    <property type="molecule type" value="Genomic_DNA"/>
</dbReference>
<reference evidence="1 2" key="1">
    <citation type="journal article" date="2021" name="Nat. Plants">
        <title>The Taxus genome provides insights into paclitaxel biosynthesis.</title>
        <authorList>
            <person name="Xiong X."/>
            <person name="Gou J."/>
            <person name="Liao Q."/>
            <person name="Li Y."/>
            <person name="Zhou Q."/>
            <person name="Bi G."/>
            <person name="Li C."/>
            <person name="Du R."/>
            <person name="Wang X."/>
            <person name="Sun T."/>
            <person name="Guo L."/>
            <person name="Liang H."/>
            <person name="Lu P."/>
            <person name="Wu Y."/>
            <person name="Zhang Z."/>
            <person name="Ro D.K."/>
            <person name="Shang Y."/>
            <person name="Huang S."/>
            <person name="Yan J."/>
        </authorList>
    </citation>
    <scope>NUCLEOTIDE SEQUENCE [LARGE SCALE GENOMIC DNA]</scope>
    <source>
        <strain evidence="1">Ta-2019</strain>
    </source>
</reference>
<sequence length="125" mass="13950">IQYSPAVLISIPTSSELTNVHGELIAKVDAATIGTTLRIPEMDNSIVIFQNQAQALFNQDSEKYKARVTKSWLKNPKKGASCLSKVLFHADFNEDAVRFYNPTSSGHGLTLYQRVPFLDVPPYQH</sequence>
<organism evidence="1 2">
    <name type="scientific">Taxus chinensis</name>
    <name type="common">Chinese yew</name>
    <name type="synonym">Taxus wallichiana var. chinensis</name>
    <dbReference type="NCBI Taxonomy" id="29808"/>
    <lineage>
        <taxon>Eukaryota</taxon>
        <taxon>Viridiplantae</taxon>
        <taxon>Streptophyta</taxon>
        <taxon>Embryophyta</taxon>
        <taxon>Tracheophyta</taxon>
        <taxon>Spermatophyta</taxon>
        <taxon>Pinopsida</taxon>
        <taxon>Pinidae</taxon>
        <taxon>Conifers II</taxon>
        <taxon>Cupressales</taxon>
        <taxon>Taxaceae</taxon>
        <taxon>Taxus</taxon>
    </lineage>
</organism>